<proteinExistence type="inferred from homology"/>
<gene>
    <name evidence="12" type="ORF">ZT3D7_G8617</name>
</gene>
<keyword evidence="5 9" id="KW-1133">Transmembrane helix</keyword>
<dbReference type="Pfam" id="PF01105">
    <property type="entry name" value="EMP24_GP25L"/>
    <property type="match status" value="1"/>
</dbReference>
<feature type="signal peptide" evidence="10">
    <location>
        <begin position="1"/>
        <end position="19"/>
    </location>
</feature>
<dbReference type="InterPro" id="IPR015720">
    <property type="entry name" value="Emp24-like"/>
</dbReference>
<dbReference type="AlphaFoldDB" id="A0A1X7S195"/>
<evidence type="ECO:0000256" key="6">
    <source>
        <dbReference type="ARBA" id="ARBA00023136"/>
    </source>
</evidence>
<sequence>MRSFSPVLALLGVFSCASATSLTYKLPANTHECVYAHVEEPGTKVSFWFAVQAGGDFDLSYSVHGPDKVSGKERLILDGEKERQGDFVFTTTEVGEYRFCLDNTISTFADKVVDFDVTVENEGVAQLPQKAGATPEQVGSVEESITRLSGQVSTLTRQQKYFRTRENRNFSTVRSTEARIFKLNLMETGLMIAMAALQVFVVKMFFTGGRKGYV</sequence>
<keyword evidence="3 8" id="KW-0812">Transmembrane</keyword>
<protein>
    <recommendedName>
        <fullName evidence="11">GOLD domain-containing protein</fullName>
    </recommendedName>
</protein>
<dbReference type="SMART" id="SM01190">
    <property type="entry name" value="EMP24_GP25L"/>
    <property type="match status" value="1"/>
</dbReference>
<comment type="subcellular location">
    <subcellularLocation>
        <location evidence="7">Endomembrane system</location>
        <topology evidence="7">Single-pass membrane protein</topology>
    </subcellularLocation>
    <subcellularLocation>
        <location evidence="1 8">Membrane</location>
        <topology evidence="1 8">Single-pass type I membrane protein</topology>
    </subcellularLocation>
</comment>
<dbReference type="GO" id="GO:0012505">
    <property type="term" value="C:endomembrane system"/>
    <property type="evidence" value="ECO:0007669"/>
    <property type="project" value="UniProtKB-SubCell"/>
</dbReference>
<keyword evidence="4 10" id="KW-0732">Signal</keyword>
<dbReference type="InterPro" id="IPR009038">
    <property type="entry name" value="GOLD_dom"/>
</dbReference>
<evidence type="ECO:0000256" key="7">
    <source>
        <dbReference type="ARBA" id="ARBA00037847"/>
    </source>
</evidence>
<reference evidence="12 13" key="1">
    <citation type="submission" date="2016-06" db="EMBL/GenBank/DDBJ databases">
        <authorList>
            <person name="Kjaerup R.B."/>
            <person name="Dalgaard T.S."/>
            <person name="Juul-Madsen H.R."/>
        </authorList>
    </citation>
    <scope>NUCLEOTIDE SEQUENCE [LARGE SCALE GENOMIC DNA]</scope>
</reference>
<evidence type="ECO:0000256" key="9">
    <source>
        <dbReference type="SAM" id="Phobius"/>
    </source>
</evidence>
<dbReference type="PANTHER" id="PTHR22811">
    <property type="entry name" value="TRANSMEMBRANE EMP24 DOMAIN-CONTAINING PROTEIN"/>
    <property type="match status" value="1"/>
</dbReference>
<dbReference type="STRING" id="1276538.A0A1X7S195"/>
<feature type="domain" description="GOLD" evidence="11">
    <location>
        <begin position="31"/>
        <end position="119"/>
    </location>
</feature>
<evidence type="ECO:0000256" key="10">
    <source>
        <dbReference type="SAM" id="SignalP"/>
    </source>
</evidence>
<evidence type="ECO:0000256" key="8">
    <source>
        <dbReference type="RuleBase" id="RU003827"/>
    </source>
</evidence>
<evidence type="ECO:0000256" key="3">
    <source>
        <dbReference type="ARBA" id="ARBA00022692"/>
    </source>
</evidence>
<feature type="chain" id="PRO_5010870701" description="GOLD domain-containing protein" evidence="10">
    <location>
        <begin position="20"/>
        <end position="214"/>
    </location>
</feature>
<accession>A0A1X7S195</accession>
<dbReference type="Proteomes" id="UP000215127">
    <property type="component" value="Chromosome 8"/>
</dbReference>
<comment type="similarity">
    <text evidence="2 8">Belongs to the EMP24/GP25L family.</text>
</comment>
<dbReference type="Gene3D" id="2.60.120.680">
    <property type="entry name" value="GOLD domain"/>
    <property type="match status" value="1"/>
</dbReference>
<dbReference type="InterPro" id="IPR036598">
    <property type="entry name" value="GOLD_dom_sf"/>
</dbReference>
<organism evidence="12 13">
    <name type="scientific">Zymoseptoria tritici (strain ST99CH_3D7)</name>
    <dbReference type="NCBI Taxonomy" id="1276538"/>
    <lineage>
        <taxon>Eukaryota</taxon>
        <taxon>Fungi</taxon>
        <taxon>Dikarya</taxon>
        <taxon>Ascomycota</taxon>
        <taxon>Pezizomycotina</taxon>
        <taxon>Dothideomycetes</taxon>
        <taxon>Dothideomycetidae</taxon>
        <taxon>Mycosphaerellales</taxon>
        <taxon>Mycosphaerellaceae</taxon>
        <taxon>Zymoseptoria</taxon>
    </lineage>
</organism>
<evidence type="ECO:0000256" key="2">
    <source>
        <dbReference type="ARBA" id="ARBA00007104"/>
    </source>
</evidence>
<name>A0A1X7S195_ZYMT9</name>
<dbReference type="SUPFAM" id="SSF101576">
    <property type="entry name" value="Supernatant protein factor (SPF), C-terminal domain"/>
    <property type="match status" value="1"/>
</dbReference>
<evidence type="ECO:0000256" key="1">
    <source>
        <dbReference type="ARBA" id="ARBA00004479"/>
    </source>
</evidence>
<dbReference type="PROSITE" id="PS50866">
    <property type="entry name" value="GOLD"/>
    <property type="match status" value="1"/>
</dbReference>
<dbReference type="GO" id="GO:0016020">
    <property type="term" value="C:membrane"/>
    <property type="evidence" value="ECO:0007669"/>
    <property type="project" value="UniProtKB-SubCell"/>
</dbReference>
<dbReference type="PROSITE" id="PS51257">
    <property type="entry name" value="PROKAR_LIPOPROTEIN"/>
    <property type="match status" value="1"/>
</dbReference>
<keyword evidence="6 9" id="KW-0472">Membrane</keyword>
<evidence type="ECO:0000259" key="11">
    <source>
        <dbReference type="PROSITE" id="PS50866"/>
    </source>
</evidence>
<feature type="transmembrane region" description="Helical" evidence="9">
    <location>
        <begin position="188"/>
        <end position="206"/>
    </location>
</feature>
<evidence type="ECO:0000313" key="13">
    <source>
        <dbReference type="Proteomes" id="UP000215127"/>
    </source>
</evidence>
<evidence type="ECO:0000256" key="4">
    <source>
        <dbReference type="ARBA" id="ARBA00022729"/>
    </source>
</evidence>
<keyword evidence="13" id="KW-1185">Reference proteome</keyword>
<evidence type="ECO:0000256" key="5">
    <source>
        <dbReference type="ARBA" id="ARBA00022989"/>
    </source>
</evidence>
<evidence type="ECO:0000313" key="12">
    <source>
        <dbReference type="EMBL" id="SMQ53464.1"/>
    </source>
</evidence>
<dbReference type="EMBL" id="LT853699">
    <property type="protein sequence ID" value="SMQ53464.1"/>
    <property type="molecule type" value="Genomic_DNA"/>
</dbReference>